<protein>
    <submittedName>
        <fullName evidence="2">Uncharacterized protein</fullName>
    </submittedName>
</protein>
<feature type="compositionally biased region" description="Low complexity" evidence="1">
    <location>
        <begin position="302"/>
        <end position="311"/>
    </location>
</feature>
<feature type="compositionally biased region" description="Low complexity" evidence="1">
    <location>
        <begin position="277"/>
        <end position="294"/>
    </location>
</feature>
<evidence type="ECO:0000313" key="2">
    <source>
        <dbReference type="EMBL" id="KAF2280951.1"/>
    </source>
</evidence>
<feature type="compositionally biased region" description="Basic and acidic residues" evidence="1">
    <location>
        <begin position="413"/>
        <end position="423"/>
    </location>
</feature>
<keyword evidence="3" id="KW-1185">Reference proteome</keyword>
<proteinExistence type="predicted"/>
<organism evidence="2 3">
    <name type="scientific">Westerdykella ornata</name>
    <dbReference type="NCBI Taxonomy" id="318751"/>
    <lineage>
        <taxon>Eukaryota</taxon>
        <taxon>Fungi</taxon>
        <taxon>Dikarya</taxon>
        <taxon>Ascomycota</taxon>
        <taxon>Pezizomycotina</taxon>
        <taxon>Dothideomycetes</taxon>
        <taxon>Pleosporomycetidae</taxon>
        <taxon>Pleosporales</taxon>
        <taxon>Sporormiaceae</taxon>
        <taxon>Westerdykella</taxon>
    </lineage>
</organism>
<dbReference type="AlphaFoldDB" id="A0A6A6JWG4"/>
<reference evidence="2" key="1">
    <citation type="journal article" date="2020" name="Stud. Mycol.">
        <title>101 Dothideomycetes genomes: a test case for predicting lifestyles and emergence of pathogens.</title>
        <authorList>
            <person name="Haridas S."/>
            <person name="Albert R."/>
            <person name="Binder M."/>
            <person name="Bloem J."/>
            <person name="Labutti K."/>
            <person name="Salamov A."/>
            <person name="Andreopoulos B."/>
            <person name="Baker S."/>
            <person name="Barry K."/>
            <person name="Bills G."/>
            <person name="Bluhm B."/>
            <person name="Cannon C."/>
            <person name="Castanera R."/>
            <person name="Culley D."/>
            <person name="Daum C."/>
            <person name="Ezra D."/>
            <person name="Gonzalez J."/>
            <person name="Henrissat B."/>
            <person name="Kuo A."/>
            <person name="Liang C."/>
            <person name="Lipzen A."/>
            <person name="Lutzoni F."/>
            <person name="Magnuson J."/>
            <person name="Mondo S."/>
            <person name="Nolan M."/>
            <person name="Ohm R."/>
            <person name="Pangilinan J."/>
            <person name="Park H.-J."/>
            <person name="Ramirez L."/>
            <person name="Alfaro M."/>
            <person name="Sun H."/>
            <person name="Tritt A."/>
            <person name="Yoshinaga Y."/>
            <person name="Zwiers L.-H."/>
            <person name="Turgeon B."/>
            <person name="Goodwin S."/>
            <person name="Spatafora J."/>
            <person name="Crous P."/>
            <person name="Grigoriev I."/>
        </authorList>
    </citation>
    <scope>NUCLEOTIDE SEQUENCE</scope>
    <source>
        <strain evidence="2">CBS 379.55</strain>
    </source>
</reference>
<feature type="region of interest" description="Disordered" evidence="1">
    <location>
        <begin position="171"/>
        <end position="332"/>
    </location>
</feature>
<feature type="compositionally biased region" description="Polar residues" evidence="1">
    <location>
        <begin position="312"/>
        <end position="332"/>
    </location>
</feature>
<feature type="region of interest" description="Disordered" evidence="1">
    <location>
        <begin position="398"/>
        <end position="476"/>
    </location>
</feature>
<feature type="compositionally biased region" description="Basic residues" evidence="1">
    <location>
        <begin position="467"/>
        <end position="476"/>
    </location>
</feature>
<feature type="compositionally biased region" description="Polar residues" evidence="1">
    <location>
        <begin position="451"/>
        <end position="461"/>
    </location>
</feature>
<dbReference type="Proteomes" id="UP000800097">
    <property type="component" value="Unassembled WGS sequence"/>
</dbReference>
<sequence length="476" mass="51691">MEEAEDVYRFQELDSDDERYGVLVDPGYQGVSSSKNINPDELYFNDMDLRAWERNTGVGVIDEMGYGDEYAFEEDGEYYDEATGLTMSLAEYEEHVFQGVLDKIRRARVAGESDVNLSTEELEIYRSRLLGHKVPAARPQPTTLRPVSASAVPTASAIAVNSTTDARNLVAGSVKSSKNRSRTSSFFGLRPKKDKTNGRRRAPSITSQPPHQDPAFVVPGPNGHSVYAPINGHHDRMFPQSPPPPSASSQPGSRLMSSGHQSQVPAHIAYAREVPGAFPSSPPRSSASSEASFSQQYRRPTSSSSRQLSGSEQVHATVSPDTRSRSSSIQQTVKLVPIPVPDYQHHNTEPYQYHVPGQTSPTVISQTPSSPTQLVRRVVSGPSDSYVAMPRRVPIPVQGPNLTVPGSSPDLMVDLKDGAAEDHTSDEEGEGGIVGDVGPQAAAKAYKVQTVKPSGSGTANGKESDRRKRTHRKKKS</sequence>
<evidence type="ECO:0000256" key="1">
    <source>
        <dbReference type="SAM" id="MobiDB-lite"/>
    </source>
</evidence>
<feature type="compositionally biased region" description="Basic residues" evidence="1">
    <location>
        <begin position="190"/>
        <end position="202"/>
    </location>
</feature>
<accession>A0A6A6JWG4</accession>
<name>A0A6A6JWG4_WESOR</name>
<evidence type="ECO:0000313" key="3">
    <source>
        <dbReference type="Proteomes" id="UP000800097"/>
    </source>
</evidence>
<dbReference type="RefSeq" id="XP_033658488.1">
    <property type="nucleotide sequence ID" value="XM_033800513.1"/>
</dbReference>
<gene>
    <name evidence="2" type="ORF">EI97DRAFT_454178</name>
</gene>
<dbReference type="EMBL" id="ML986484">
    <property type="protein sequence ID" value="KAF2280951.1"/>
    <property type="molecule type" value="Genomic_DNA"/>
</dbReference>
<dbReference type="OrthoDB" id="3932653at2759"/>
<dbReference type="GeneID" id="54553688"/>
<feature type="compositionally biased region" description="Polar residues" evidence="1">
    <location>
        <begin position="255"/>
        <end position="264"/>
    </location>
</feature>